<evidence type="ECO:0000313" key="4">
    <source>
        <dbReference type="Proteomes" id="UP001331761"/>
    </source>
</evidence>
<feature type="compositionally biased region" description="Polar residues" evidence="2">
    <location>
        <begin position="89"/>
        <end position="102"/>
    </location>
</feature>
<name>A0AAN8GCM6_TRICO</name>
<proteinExistence type="predicted"/>
<dbReference type="AlphaFoldDB" id="A0AAN8GCM6"/>
<evidence type="ECO:0000256" key="2">
    <source>
        <dbReference type="SAM" id="MobiDB-lite"/>
    </source>
</evidence>
<reference evidence="3 4" key="1">
    <citation type="submission" date="2019-10" db="EMBL/GenBank/DDBJ databases">
        <title>Assembly and Annotation for the nematode Trichostrongylus colubriformis.</title>
        <authorList>
            <person name="Martin J."/>
        </authorList>
    </citation>
    <scope>NUCLEOTIDE SEQUENCE [LARGE SCALE GENOMIC DNA]</scope>
    <source>
        <strain evidence="3">G859</strain>
        <tissue evidence="3">Whole worm</tissue>
    </source>
</reference>
<dbReference type="Proteomes" id="UP001331761">
    <property type="component" value="Unassembled WGS sequence"/>
</dbReference>
<dbReference type="EMBL" id="WIXE01005108">
    <property type="protein sequence ID" value="KAK5982448.1"/>
    <property type="molecule type" value="Genomic_DNA"/>
</dbReference>
<protein>
    <submittedName>
        <fullName evidence="3">Uncharacterized protein</fullName>
    </submittedName>
</protein>
<sequence>MYRKKINANYIDNYDEDVKQIQQLESEIRILEQHVLKVEDRVREKAAKRAEYELHIKGFDEDQKFDEIFWKELRLEKESEPYFHESLHQHPSNHTANGNENQGMEVKNVSRDEVIDYFFERLRRRSL</sequence>
<feature type="coiled-coil region" evidence="1">
    <location>
        <begin position="7"/>
        <end position="41"/>
    </location>
</feature>
<feature type="region of interest" description="Disordered" evidence="2">
    <location>
        <begin position="87"/>
        <end position="106"/>
    </location>
</feature>
<organism evidence="3 4">
    <name type="scientific">Trichostrongylus colubriformis</name>
    <name type="common">Black scour worm</name>
    <dbReference type="NCBI Taxonomy" id="6319"/>
    <lineage>
        <taxon>Eukaryota</taxon>
        <taxon>Metazoa</taxon>
        <taxon>Ecdysozoa</taxon>
        <taxon>Nematoda</taxon>
        <taxon>Chromadorea</taxon>
        <taxon>Rhabditida</taxon>
        <taxon>Rhabditina</taxon>
        <taxon>Rhabditomorpha</taxon>
        <taxon>Strongyloidea</taxon>
        <taxon>Trichostrongylidae</taxon>
        <taxon>Trichostrongylus</taxon>
    </lineage>
</organism>
<gene>
    <name evidence="3" type="ORF">GCK32_010168</name>
</gene>
<evidence type="ECO:0000313" key="3">
    <source>
        <dbReference type="EMBL" id="KAK5982448.1"/>
    </source>
</evidence>
<keyword evidence="4" id="KW-1185">Reference proteome</keyword>
<accession>A0AAN8GCM6</accession>
<keyword evidence="1" id="KW-0175">Coiled coil</keyword>
<evidence type="ECO:0000256" key="1">
    <source>
        <dbReference type="SAM" id="Coils"/>
    </source>
</evidence>
<comment type="caution">
    <text evidence="3">The sequence shown here is derived from an EMBL/GenBank/DDBJ whole genome shotgun (WGS) entry which is preliminary data.</text>
</comment>